<dbReference type="OrthoDB" id="10067002at2759"/>
<feature type="domain" description="Transposase Helix-turn-helix" evidence="2">
    <location>
        <begin position="155"/>
        <end position="192"/>
    </location>
</feature>
<dbReference type="InterPro" id="IPR027805">
    <property type="entry name" value="Transposase_HTH_dom"/>
</dbReference>
<comment type="caution">
    <text evidence="3">The sequence shown here is derived from an EMBL/GenBank/DDBJ whole genome shotgun (WGS) entry which is preliminary data.</text>
</comment>
<dbReference type="Proteomes" id="UP000518266">
    <property type="component" value="Unassembled WGS sequence"/>
</dbReference>
<dbReference type="PANTHER" id="PTHR23080">
    <property type="entry name" value="THAP DOMAIN PROTEIN"/>
    <property type="match status" value="1"/>
</dbReference>
<name>A0A7J5Y708_DISMA</name>
<evidence type="ECO:0000256" key="1">
    <source>
        <dbReference type="SAM" id="Coils"/>
    </source>
</evidence>
<accession>A0A7J5Y708</accession>
<keyword evidence="1" id="KW-0175">Coiled coil</keyword>
<sequence length="232" mass="26306">MIKVRRDNFCPTKNPMVESPTPDLTAEYKVETVAPPDHDYCLTPATAVMANQVADENEALKIQIRELQLRLEMLQLRTPFGIQRLAGFATYKHFHAFWKLVEPAANTKMARISNASASSSDFSQPTTTTSEDGSCVILCLHFSHSLFPFLRVQHMHLSVGLHLRDLAERFGIHHTTVSRIISTWTHFLYQQLGCKHLWIPRKVVRAHLPPEFSAFPDTKRTTGKSMGKPGQQ</sequence>
<keyword evidence="4" id="KW-1185">Reference proteome</keyword>
<dbReference type="PANTHER" id="PTHR23080:SF133">
    <property type="entry name" value="SI:CH211-262I1.5-RELATED"/>
    <property type="match status" value="1"/>
</dbReference>
<reference evidence="3 4" key="1">
    <citation type="submission" date="2020-03" db="EMBL/GenBank/DDBJ databases">
        <title>Dissostichus mawsoni Genome sequencing and assembly.</title>
        <authorList>
            <person name="Park H."/>
        </authorList>
    </citation>
    <scope>NUCLEOTIDE SEQUENCE [LARGE SCALE GENOMIC DNA]</scope>
    <source>
        <strain evidence="3">DM0001</strain>
        <tissue evidence="3">Muscle</tissue>
    </source>
</reference>
<dbReference type="EMBL" id="JAAKFY010000015">
    <property type="protein sequence ID" value="KAF3844489.1"/>
    <property type="molecule type" value="Genomic_DNA"/>
</dbReference>
<evidence type="ECO:0000313" key="4">
    <source>
        <dbReference type="Proteomes" id="UP000518266"/>
    </source>
</evidence>
<evidence type="ECO:0000259" key="2">
    <source>
        <dbReference type="Pfam" id="PF13613"/>
    </source>
</evidence>
<dbReference type="AlphaFoldDB" id="A0A7J5Y708"/>
<protein>
    <recommendedName>
        <fullName evidence="2">Transposase Helix-turn-helix domain-containing protein</fullName>
    </recommendedName>
</protein>
<dbReference type="Pfam" id="PF13613">
    <property type="entry name" value="HTH_Tnp_4"/>
    <property type="match status" value="1"/>
</dbReference>
<feature type="coiled-coil region" evidence="1">
    <location>
        <begin position="50"/>
        <end position="77"/>
    </location>
</feature>
<evidence type="ECO:0000313" key="3">
    <source>
        <dbReference type="EMBL" id="KAF3844489.1"/>
    </source>
</evidence>
<proteinExistence type="predicted"/>
<gene>
    <name evidence="3" type="ORF">F7725_007652</name>
</gene>
<organism evidence="3 4">
    <name type="scientific">Dissostichus mawsoni</name>
    <name type="common">Antarctic cod</name>
    <dbReference type="NCBI Taxonomy" id="36200"/>
    <lineage>
        <taxon>Eukaryota</taxon>
        <taxon>Metazoa</taxon>
        <taxon>Chordata</taxon>
        <taxon>Craniata</taxon>
        <taxon>Vertebrata</taxon>
        <taxon>Euteleostomi</taxon>
        <taxon>Actinopterygii</taxon>
        <taxon>Neopterygii</taxon>
        <taxon>Teleostei</taxon>
        <taxon>Neoteleostei</taxon>
        <taxon>Acanthomorphata</taxon>
        <taxon>Eupercaria</taxon>
        <taxon>Perciformes</taxon>
        <taxon>Notothenioidei</taxon>
        <taxon>Nototheniidae</taxon>
        <taxon>Dissostichus</taxon>
    </lineage>
</organism>